<dbReference type="InterPro" id="IPR011320">
    <property type="entry name" value="RNase_H1_N"/>
</dbReference>
<dbReference type="SUPFAM" id="SSF55658">
    <property type="entry name" value="L9 N-domain-like"/>
    <property type="match status" value="1"/>
</dbReference>
<sequence>MAKRVRYYAVVSGNPDGIFNTWEGGAAPATQGVSNSKYKSYATLELAVEWYRRNVPQDCRYPSPVYHFDTNDVGPAPTGEASQASLDGMASGTHVVFTICNPETNEPLYVGETKNLERSVHRHLGAAGRKRNGISARIAALLAQGIRPVFQAVERYDTKEDALAGKSRLVKQYVQRGLALCNRTLEHREIQELYLKPVVRLDTTIGDGPFFLGSYHYSSRASLKCGLRAYLNRVPPGDLSNQIAVEKLTLLWAATSPEVEAFGFSTISTQGGICLLAELVNHTIVEFDYVRAIDLIP</sequence>
<dbReference type="InterPro" id="IPR037056">
    <property type="entry name" value="RNase_H1_N_sf"/>
</dbReference>
<dbReference type="AlphaFoldDB" id="A0A1B2F499"/>
<gene>
    <name evidence="2" type="ORF">IEC33019_1522</name>
</gene>
<name>A0A1B2F499_PSEPU</name>
<dbReference type="Pfam" id="PF01693">
    <property type="entry name" value="Cauli_VI"/>
    <property type="match status" value="1"/>
</dbReference>
<dbReference type="RefSeq" id="WP_070094552.1">
    <property type="nucleotide sequence ID" value="NZ_CP016634.1"/>
</dbReference>
<dbReference type="InterPro" id="IPR009027">
    <property type="entry name" value="Ribosomal_bL9/RNase_H1_N"/>
</dbReference>
<protein>
    <submittedName>
        <fullName evidence="2">Caulimovirus viroplasmin</fullName>
    </submittedName>
</protein>
<evidence type="ECO:0000313" key="2">
    <source>
        <dbReference type="EMBL" id="ANY87088.1"/>
    </source>
</evidence>
<dbReference type="EMBL" id="CP016634">
    <property type="protein sequence ID" value="ANY87088.1"/>
    <property type="molecule type" value="Genomic_DNA"/>
</dbReference>
<accession>A0A1B2F499</accession>
<feature type="domain" description="Ribonuclease H1 N-terminal" evidence="1">
    <location>
        <begin position="6"/>
        <end position="50"/>
    </location>
</feature>
<proteinExistence type="predicted"/>
<reference evidence="2" key="1">
    <citation type="submission" date="2016-07" db="EMBL/GenBank/DDBJ databases">
        <title>New class B carbapenemase carried by novel plasmid in Pseudomonas putida enviromental strain in eastern Amazonia.</title>
        <authorList>
            <person name="Souza C.O."/>
            <person name="Lima K.V."/>
            <person name="Brasiliense D.M."/>
            <person name="Perez-Chaparro P.J."/>
            <person name="Mamizuka E.M."/>
            <person name="Lima M.O."/>
            <person name="Lima L.N."/>
            <person name="McCulloch J.A."/>
        </authorList>
    </citation>
    <scope>NUCLEOTIDE SEQUENCE [LARGE SCALE GENOMIC DNA]</scope>
    <source>
        <strain evidence="2">IEC33019</strain>
    </source>
</reference>
<evidence type="ECO:0000259" key="1">
    <source>
        <dbReference type="Pfam" id="PF01693"/>
    </source>
</evidence>
<organism evidence="2">
    <name type="scientific">Pseudomonas putida</name>
    <name type="common">Arthrobacter siderocapsulatus</name>
    <dbReference type="NCBI Taxonomy" id="303"/>
    <lineage>
        <taxon>Bacteria</taxon>
        <taxon>Pseudomonadati</taxon>
        <taxon>Pseudomonadota</taxon>
        <taxon>Gammaproteobacteria</taxon>
        <taxon>Pseudomonadales</taxon>
        <taxon>Pseudomonadaceae</taxon>
        <taxon>Pseudomonas</taxon>
    </lineage>
</organism>
<dbReference type="Gene3D" id="3.40.970.10">
    <property type="entry name" value="Ribonuclease H1, N-terminal domain"/>
    <property type="match status" value="1"/>
</dbReference>